<keyword evidence="7" id="KW-1185">Reference proteome</keyword>
<comment type="caution">
    <text evidence="6">The sequence shown here is derived from an EMBL/GenBank/DDBJ whole genome shotgun (WGS) entry which is preliminary data.</text>
</comment>
<evidence type="ECO:0000256" key="3">
    <source>
        <dbReference type="ARBA" id="ARBA00022989"/>
    </source>
</evidence>
<reference evidence="6 7" key="1">
    <citation type="submission" date="2021-05" db="EMBL/GenBank/DDBJ databases">
        <title>A Polyphasic approach of four new species of the genus Ohtaekwangia: Ohtaekwangia histidinii sp. nov., Ohtaekwangia cretensis sp. nov., Ohtaekwangia indiensis sp. nov., Ohtaekwangia reichenbachii sp. nov. from diverse environment.</title>
        <authorList>
            <person name="Octaviana S."/>
        </authorList>
    </citation>
    <scope>NUCLEOTIDE SEQUENCE [LARGE SCALE GENOMIC DNA]</scope>
    <source>
        <strain evidence="6 7">PWU37</strain>
    </source>
</reference>
<dbReference type="InterPro" id="IPR032808">
    <property type="entry name" value="DoxX"/>
</dbReference>
<dbReference type="PIRSF" id="PIRSF030066">
    <property type="entry name" value="UCP030066"/>
    <property type="match status" value="1"/>
</dbReference>
<evidence type="ECO:0000313" key="7">
    <source>
        <dbReference type="Proteomes" id="UP001319180"/>
    </source>
</evidence>
<evidence type="ECO:0000256" key="5">
    <source>
        <dbReference type="SAM" id="Phobius"/>
    </source>
</evidence>
<keyword evidence="4 5" id="KW-0472">Membrane</keyword>
<evidence type="ECO:0000256" key="1">
    <source>
        <dbReference type="ARBA" id="ARBA00004141"/>
    </source>
</evidence>
<accession>A0AAP2DBY0</accession>
<feature type="transmembrane region" description="Helical" evidence="5">
    <location>
        <begin position="79"/>
        <end position="98"/>
    </location>
</feature>
<keyword evidence="3 5" id="KW-1133">Transmembrane helix</keyword>
<dbReference type="InterPro" id="IPR016944">
    <property type="entry name" value="UCP030066"/>
</dbReference>
<dbReference type="EMBL" id="JAHESC010000037">
    <property type="protein sequence ID" value="MBT1689208.1"/>
    <property type="molecule type" value="Genomic_DNA"/>
</dbReference>
<sequence>MTTANTSEKLHKVTYWTVTLLLCTGMFAGGVAQAVHAPWNAQGFIHLGYPLYVMTLIGLWKIAGVVVLLAPGWPLVKEWAYAGFFFVMTGAVVSHLASGDGISGVVWQTIFVILIILSWYLRPASRRLKRTDIIQA</sequence>
<comment type="subcellular location">
    <subcellularLocation>
        <location evidence="1">Membrane</location>
        <topology evidence="1">Multi-pass membrane protein</topology>
    </subcellularLocation>
</comment>
<evidence type="ECO:0000256" key="4">
    <source>
        <dbReference type="ARBA" id="ARBA00023136"/>
    </source>
</evidence>
<feature type="transmembrane region" description="Helical" evidence="5">
    <location>
        <begin position="104"/>
        <end position="121"/>
    </location>
</feature>
<keyword evidence="2 5" id="KW-0812">Transmembrane</keyword>
<evidence type="ECO:0000313" key="6">
    <source>
        <dbReference type="EMBL" id="MBT1689208.1"/>
    </source>
</evidence>
<name>A0AAP2DBY0_9BACT</name>
<proteinExistence type="predicted"/>
<dbReference type="Pfam" id="PF13564">
    <property type="entry name" value="DoxX_2"/>
    <property type="match status" value="1"/>
</dbReference>
<organism evidence="6 7">
    <name type="scientific">Dawidia soli</name>
    <dbReference type="NCBI Taxonomy" id="2782352"/>
    <lineage>
        <taxon>Bacteria</taxon>
        <taxon>Pseudomonadati</taxon>
        <taxon>Bacteroidota</taxon>
        <taxon>Cytophagia</taxon>
        <taxon>Cytophagales</taxon>
        <taxon>Chryseotaleaceae</taxon>
        <taxon>Dawidia</taxon>
    </lineage>
</organism>
<gene>
    <name evidence="6" type="ORF">KK078_21765</name>
</gene>
<dbReference type="AlphaFoldDB" id="A0AAP2DBY0"/>
<dbReference type="Proteomes" id="UP001319180">
    <property type="component" value="Unassembled WGS sequence"/>
</dbReference>
<dbReference type="RefSeq" id="WP_254092431.1">
    <property type="nucleotide sequence ID" value="NZ_JAHESC010000037.1"/>
</dbReference>
<feature type="transmembrane region" description="Helical" evidence="5">
    <location>
        <begin position="50"/>
        <end position="70"/>
    </location>
</feature>
<protein>
    <submittedName>
        <fullName evidence="6">DoxX family protein</fullName>
    </submittedName>
</protein>
<evidence type="ECO:0000256" key="2">
    <source>
        <dbReference type="ARBA" id="ARBA00022692"/>
    </source>
</evidence>
<dbReference type="GO" id="GO:0016020">
    <property type="term" value="C:membrane"/>
    <property type="evidence" value="ECO:0007669"/>
    <property type="project" value="UniProtKB-SubCell"/>
</dbReference>